<evidence type="ECO:0000259" key="3">
    <source>
        <dbReference type="Pfam" id="PF14341"/>
    </source>
</evidence>
<evidence type="ECO:0000259" key="2">
    <source>
        <dbReference type="Pfam" id="PF13681"/>
    </source>
</evidence>
<protein>
    <submittedName>
        <fullName evidence="4">Type IV pilus assembly protein PilX</fullName>
    </submittedName>
</protein>
<dbReference type="Pfam" id="PF13681">
    <property type="entry name" value="PilX"/>
    <property type="match status" value="1"/>
</dbReference>
<feature type="domain" description="PilX/PilW C-terminal" evidence="2">
    <location>
        <begin position="88"/>
        <end position="172"/>
    </location>
</feature>
<evidence type="ECO:0000313" key="4">
    <source>
        <dbReference type="EMBL" id="SEA81578.1"/>
    </source>
</evidence>
<dbReference type="RefSeq" id="WP_092350835.1">
    <property type="nucleotide sequence ID" value="NZ_FNQN01000014.1"/>
</dbReference>
<name>A0A1H4EA14_9BACT</name>
<dbReference type="Pfam" id="PF14341">
    <property type="entry name" value="PilX_N"/>
    <property type="match status" value="1"/>
</dbReference>
<dbReference type="OrthoDB" id="5405962at2"/>
<dbReference type="STRING" id="37625.SAMN05660420_03277"/>
<proteinExistence type="predicted"/>
<reference evidence="4 5" key="1">
    <citation type="submission" date="2016-10" db="EMBL/GenBank/DDBJ databases">
        <authorList>
            <person name="de Groot N.N."/>
        </authorList>
    </citation>
    <scope>NUCLEOTIDE SEQUENCE [LARGE SCALE GENOMIC DNA]</scope>
    <source>
        <strain evidence="4 5">DSM 7343</strain>
    </source>
</reference>
<keyword evidence="1" id="KW-1133">Transmembrane helix</keyword>
<dbReference type="InterPro" id="IPR025205">
    <property type="entry name" value="PilX/PilW_C"/>
</dbReference>
<keyword evidence="5" id="KW-1185">Reference proteome</keyword>
<accession>A0A1H4EA14</accession>
<feature type="domain" description="Type 4 fimbrial biogenesis protein PilX N-terminal" evidence="3">
    <location>
        <begin position="13"/>
        <end position="63"/>
    </location>
</feature>
<organism evidence="4 5">
    <name type="scientific">Desulfuromusa kysingii</name>
    <dbReference type="NCBI Taxonomy" id="37625"/>
    <lineage>
        <taxon>Bacteria</taxon>
        <taxon>Pseudomonadati</taxon>
        <taxon>Thermodesulfobacteriota</taxon>
        <taxon>Desulfuromonadia</taxon>
        <taxon>Desulfuromonadales</taxon>
        <taxon>Geopsychrobacteraceae</taxon>
        <taxon>Desulfuromusa</taxon>
    </lineage>
</organism>
<dbReference type="AlphaFoldDB" id="A0A1H4EA14"/>
<keyword evidence="1" id="KW-0472">Membrane</keyword>
<gene>
    <name evidence="4" type="ORF">SAMN05660420_03277</name>
</gene>
<dbReference type="InterPro" id="IPR025746">
    <property type="entry name" value="PilX_N_dom"/>
</dbReference>
<dbReference type="Proteomes" id="UP000199409">
    <property type="component" value="Unassembled WGS sequence"/>
</dbReference>
<dbReference type="EMBL" id="FNQN01000014">
    <property type="protein sequence ID" value="SEA81578.1"/>
    <property type="molecule type" value="Genomic_DNA"/>
</dbReference>
<keyword evidence="1" id="KW-0812">Transmembrane</keyword>
<evidence type="ECO:0000313" key="5">
    <source>
        <dbReference type="Proteomes" id="UP000199409"/>
    </source>
</evidence>
<sequence>MKKILNHSVNSQQGTALITGLLILIVLSILGITAMQSTLLQEKMVGNMEQQGSAFQIAEAGLRIGENWLDSQIPVPIFADTNGLYLVDSTLWQNDDDWWDDETRSQNIGDIGSAEDVEAVYYLEYLTDVDNSGNDSEIFDAAPEDLPGMYRITSRGDSPNGRSTVILQSTYIR</sequence>
<evidence type="ECO:0000256" key="1">
    <source>
        <dbReference type="SAM" id="Phobius"/>
    </source>
</evidence>
<feature type="transmembrane region" description="Helical" evidence="1">
    <location>
        <begin position="15"/>
        <end position="34"/>
    </location>
</feature>